<dbReference type="SUPFAM" id="SSF103378">
    <property type="entry name" value="2-methylcitrate dehydratase PrpD"/>
    <property type="match status" value="1"/>
</dbReference>
<dbReference type="AlphaFoldDB" id="A0A6I6IQ13"/>
<dbReference type="GO" id="GO:0016829">
    <property type="term" value="F:lyase activity"/>
    <property type="evidence" value="ECO:0007669"/>
    <property type="project" value="InterPro"/>
</dbReference>
<dbReference type="EMBL" id="CP034348">
    <property type="protein sequence ID" value="QGX98352.1"/>
    <property type="molecule type" value="Genomic_DNA"/>
</dbReference>
<dbReference type="InterPro" id="IPR005656">
    <property type="entry name" value="MmgE_PrpD"/>
</dbReference>
<dbReference type="InterPro" id="IPR045337">
    <property type="entry name" value="MmgE_PrpD_C"/>
</dbReference>
<feature type="domain" description="MmgE/PrpD N-terminal" evidence="2">
    <location>
        <begin position="12"/>
        <end position="237"/>
    </location>
</feature>
<dbReference type="Pfam" id="PF19305">
    <property type="entry name" value="MmgE_PrpD_C"/>
    <property type="match status" value="1"/>
</dbReference>
<name>A0A6I6IQ13_9RHOB</name>
<dbReference type="InterPro" id="IPR042188">
    <property type="entry name" value="MmgE/PrpD_sf_2"/>
</dbReference>
<dbReference type="Proteomes" id="UP000428330">
    <property type="component" value="Chromosome"/>
</dbReference>
<evidence type="ECO:0000256" key="1">
    <source>
        <dbReference type="ARBA" id="ARBA00006174"/>
    </source>
</evidence>
<dbReference type="Gene3D" id="1.10.4100.10">
    <property type="entry name" value="2-methylcitrate dehydratase PrpD"/>
    <property type="match status" value="1"/>
</dbReference>
<dbReference type="PANTHER" id="PTHR16943">
    <property type="entry name" value="2-METHYLCITRATE DEHYDRATASE-RELATED"/>
    <property type="match status" value="1"/>
</dbReference>
<protein>
    <submittedName>
        <fullName evidence="4">MmgE/PrpD family protein</fullName>
    </submittedName>
</protein>
<organism evidence="4 5">
    <name type="scientific">Roseovarius faecimaris</name>
    <dbReference type="NCBI Taxonomy" id="2494550"/>
    <lineage>
        <taxon>Bacteria</taxon>
        <taxon>Pseudomonadati</taxon>
        <taxon>Pseudomonadota</taxon>
        <taxon>Alphaproteobacteria</taxon>
        <taxon>Rhodobacterales</taxon>
        <taxon>Roseobacteraceae</taxon>
        <taxon>Roseovarius</taxon>
    </lineage>
</organism>
<dbReference type="OrthoDB" id="9795089at2"/>
<evidence type="ECO:0000313" key="4">
    <source>
        <dbReference type="EMBL" id="QGX98352.1"/>
    </source>
</evidence>
<dbReference type="RefSeq" id="WP_157706984.1">
    <property type="nucleotide sequence ID" value="NZ_CP034348.1"/>
</dbReference>
<gene>
    <name evidence="4" type="ORF">EI983_08685</name>
</gene>
<comment type="similarity">
    <text evidence="1">Belongs to the PrpD family.</text>
</comment>
<evidence type="ECO:0000259" key="3">
    <source>
        <dbReference type="Pfam" id="PF19305"/>
    </source>
</evidence>
<dbReference type="Gene3D" id="3.30.1330.120">
    <property type="entry name" value="2-methylcitrate dehydratase PrpD"/>
    <property type="match status" value="1"/>
</dbReference>
<dbReference type="KEGG" id="rom:EI983_08685"/>
<dbReference type="Pfam" id="PF03972">
    <property type="entry name" value="MmgE_PrpD_N"/>
    <property type="match status" value="1"/>
</dbReference>
<feature type="domain" description="MmgE/PrpD C-terminal" evidence="3">
    <location>
        <begin position="259"/>
        <end position="366"/>
    </location>
</feature>
<reference evidence="5" key="1">
    <citation type="submission" date="2018-12" db="EMBL/GenBank/DDBJ databases">
        <title>Complete genome sequence of Roseovarius sp. MME-070.</title>
        <authorList>
            <person name="Nam Y.-D."/>
            <person name="Kang J."/>
            <person name="Chung W.-H."/>
            <person name="Park Y.S."/>
        </authorList>
    </citation>
    <scope>NUCLEOTIDE SEQUENCE [LARGE SCALE GENOMIC DNA]</scope>
    <source>
        <strain evidence="5">MME-070</strain>
    </source>
</reference>
<accession>A0A6I6IQ13</accession>
<dbReference type="InterPro" id="IPR036148">
    <property type="entry name" value="MmgE/PrpD_sf"/>
</dbReference>
<keyword evidence="5" id="KW-1185">Reference proteome</keyword>
<dbReference type="InterPro" id="IPR045336">
    <property type="entry name" value="MmgE_PrpD_N"/>
</dbReference>
<dbReference type="PANTHER" id="PTHR16943:SF8">
    <property type="entry name" value="2-METHYLCITRATE DEHYDRATASE"/>
    <property type="match status" value="1"/>
</dbReference>
<evidence type="ECO:0000259" key="2">
    <source>
        <dbReference type="Pfam" id="PF03972"/>
    </source>
</evidence>
<proteinExistence type="inferred from homology"/>
<sequence length="442" mass="46275">MQLMDQLLDLAAMREEDLPGRALALARFSLLDWMACGLAGKDEPLARKLRSLAVSEGGRPVASVIGGEAAPARMAALVNGATSHALDYDDTHFAHVGHLSVAIYPAALAVAEDCDATAGALVAGFLIGAEAAIRVGKVLGRAHYNLGFHQTATAGAFGATVAAGRLYDLNRDQMRVALGLCATRASGLKSQFGTMGKPYNAGIAAANGVECAALARLGFTSADDGLAGPQGFVETHTPEIGAVEPLSGMLFEDNKYKLHACCHGTHAMIEALLAVRGKDALDLDAVEEVALRTNPRWLKVCDIKLPRTGLEVKFSYAWLAGMALRGDGTGDDRAYTDALASDGALAAFARRVRVTGDETVSDLQAEGQLRFRDGTVVPLSHDLADEIPQEVLARRLRQKAEALLGARGGALWDMADRLDQCPARAIGAQLAAPLPDGGMAAG</sequence>
<dbReference type="InterPro" id="IPR042183">
    <property type="entry name" value="MmgE/PrpD_sf_1"/>
</dbReference>
<evidence type="ECO:0000313" key="5">
    <source>
        <dbReference type="Proteomes" id="UP000428330"/>
    </source>
</evidence>